<sequence length="91" mass="9740">MINVVALEGYVEEAMSITTLRTSSQALEGGVMEQLRTYGLRAKVTDPLINTCFLTYSSPEIPLSLTYNTLAAVAVAVAVAVSNPQHLSIPQ</sequence>
<reference evidence="1" key="1">
    <citation type="journal article" date="2023" name="bioRxiv">
        <title>Improved chromosome-level genome assembly for marigold (Tagetes erecta).</title>
        <authorList>
            <person name="Jiang F."/>
            <person name="Yuan L."/>
            <person name="Wang S."/>
            <person name="Wang H."/>
            <person name="Xu D."/>
            <person name="Wang A."/>
            <person name="Fan W."/>
        </authorList>
    </citation>
    <scope>NUCLEOTIDE SEQUENCE</scope>
    <source>
        <strain evidence="1">WSJ</strain>
        <tissue evidence="1">Leaf</tissue>
    </source>
</reference>
<gene>
    <name evidence="1" type="ORF">QVD17_04755</name>
</gene>
<organism evidence="1 2">
    <name type="scientific">Tagetes erecta</name>
    <name type="common">African marigold</name>
    <dbReference type="NCBI Taxonomy" id="13708"/>
    <lineage>
        <taxon>Eukaryota</taxon>
        <taxon>Viridiplantae</taxon>
        <taxon>Streptophyta</taxon>
        <taxon>Embryophyta</taxon>
        <taxon>Tracheophyta</taxon>
        <taxon>Spermatophyta</taxon>
        <taxon>Magnoliopsida</taxon>
        <taxon>eudicotyledons</taxon>
        <taxon>Gunneridae</taxon>
        <taxon>Pentapetalae</taxon>
        <taxon>asterids</taxon>
        <taxon>campanulids</taxon>
        <taxon>Asterales</taxon>
        <taxon>Asteraceae</taxon>
        <taxon>Asteroideae</taxon>
        <taxon>Heliantheae alliance</taxon>
        <taxon>Tageteae</taxon>
        <taxon>Tagetes</taxon>
    </lineage>
</organism>
<evidence type="ECO:0000313" key="2">
    <source>
        <dbReference type="Proteomes" id="UP001229421"/>
    </source>
</evidence>
<protein>
    <submittedName>
        <fullName evidence="1">Uncharacterized protein</fullName>
    </submittedName>
</protein>
<evidence type="ECO:0000313" key="1">
    <source>
        <dbReference type="EMBL" id="KAK1438942.1"/>
    </source>
</evidence>
<proteinExistence type="predicted"/>
<accession>A0AAD8LID6</accession>
<keyword evidence="2" id="KW-1185">Reference proteome</keyword>
<dbReference type="Proteomes" id="UP001229421">
    <property type="component" value="Unassembled WGS sequence"/>
</dbReference>
<name>A0AAD8LID6_TARER</name>
<dbReference type="EMBL" id="JAUHHV010000001">
    <property type="protein sequence ID" value="KAK1438942.1"/>
    <property type="molecule type" value="Genomic_DNA"/>
</dbReference>
<dbReference type="AlphaFoldDB" id="A0AAD8LID6"/>
<comment type="caution">
    <text evidence="1">The sequence shown here is derived from an EMBL/GenBank/DDBJ whole genome shotgun (WGS) entry which is preliminary data.</text>
</comment>